<feature type="compositionally biased region" description="Polar residues" evidence="1">
    <location>
        <begin position="8"/>
        <end position="17"/>
    </location>
</feature>
<evidence type="ECO:0000313" key="3">
    <source>
        <dbReference type="WBParaSite" id="jg25774.1"/>
    </source>
</evidence>
<feature type="region of interest" description="Disordered" evidence="1">
    <location>
        <begin position="1"/>
        <end position="27"/>
    </location>
</feature>
<name>A0A915E2H2_9BILA</name>
<keyword evidence="2" id="KW-1185">Reference proteome</keyword>
<proteinExistence type="predicted"/>
<feature type="compositionally biased region" description="Low complexity" evidence="1">
    <location>
        <begin position="162"/>
        <end position="176"/>
    </location>
</feature>
<feature type="region of interest" description="Disordered" evidence="1">
    <location>
        <begin position="100"/>
        <end position="124"/>
    </location>
</feature>
<evidence type="ECO:0000256" key="1">
    <source>
        <dbReference type="SAM" id="MobiDB-lite"/>
    </source>
</evidence>
<feature type="region of interest" description="Disordered" evidence="1">
    <location>
        <begin position="152"/>
        <end position="215"/>
    </location>
</feature>
<dbReference type="AlphaFoldDB" id="A0A915E2H2"/>
<dbReference type="WBParaSite" id="jg25774.1">
    <property type="protein sequence ID" value="jg25774.1"/>
    <property type="gene ID" value="jg25774"/>
</dbReference>
<dbReference type="Proteomes" id="UP000887574">
    <property type="component" value="Unplaced"/>
</dbReference>
<protein>
    <submittedName>
        <fullName evidence="3">Uncharacterized protein</fullName>
    </submittedName>
</protein>
<feature type="compositionally biased region" description="Pro residues" evidence="1">
    <location>
        <begin position="206"/>
        <end position="215"/>
    </location>
</feature>
<organism evidence="2 3">
    <name type="scientific">Ditylenchus dipsaci</name>
    <dbReference type="NCBI Taxonomy" id="166011"/>
    <lineage>
        <taxon>Eukaryota</taxon>
        <taxon>Metazoa</taxon>
        <taxon>Ecdysozoa</taxon>
        <taxon>Nematoda</taxon>
        <taxon>Chromadorea</taxon>
        <taxon>Rhabditida</taxon>
        <taxon>Tylenchina</taxon>
        <taxon>Tylenchomorpha</taxon>
        <taxon>Sphaerularioidea</taxon>
        <taxon>Anguinidae</taxon>
        <taxon>Anguininae</taxon>
        <taxon>Ditylenchus</taxon>
    </lineage>
</organism>
<sequence>MSVFVPPSNYTNASSQADAEKKLRRSLRRKREGSLLVKFKDESTALLAGATPQDNSENRGVFEAQRVVVQDCASQKGSPRSNNTPAQKVQYAYLNAKEETPRSPNWLQVPELSPAGSGGRKSFLLPSTTAQYDKLRSISSVLAYPKHVSSPFLERGFQPCRSSGYGPTGSSCPSCSKSEEEQHKASSSARADADPISTVMRKSRQPPLPTSPPLL</sequence>
<reference evidence="3" key="1">
    <citation type="submission" date="2022-11" db="UniProtKB">
        <authorList>
            <consortium name="WormBaseParasite"/>
        </authorList>
    </citation>
    <scope>IDENTIFICATION</scope>
</reference>
<accession>A0A915E2H2</accession>
<evidence type="ECO:0000313" key="2">
    <source>
        <dbReference type="Proteomes" id="UP000887574"/>
    </source>
</evidence>